<feature type="domain" description="N-acetyltransferase" evidence="3">
    <location>
        <begin position="2"/>
        <end position="153"/>
    </location>
</feature>
<dbReference type="PROSITE" id="PS51186">
    <property type="entry name" value="GNAT"/>
    <property type="match status" value="1"/>
</dbReference>
<keyword evidence="1" id="KW-0808">Transferase</keyword>
<evidence type="ECO:0000313" key="4">
    <source>
        <dbReference type="EMBL" id="CAA9355559.1"/>
    </source>
</evidence>
<evidence type="ECO:0000259" key="3">
    <source>
        <dbReference type="PROSITE" id="PS51186"/>
    </source>
</evidence>
<dbReference type="Gene3D" id="3.40.630.30">
    <property type="match status" value="1"/>
</dbReference>
<evidence type="ECO:0000256" key="1">
    <source>
        <dbReference type="ARBA" id="ARBA00022679"/>
    </source>
</evidence>
<dbReference type="EMBL" id="CADCUD010000200">
    <property type="protein sequence ID" value="CAA9355559.1"/>
    <property type="molecule type" value="Genomic_DNA"/>
</dbReference>
<protein>
    <recommendedName>
        <fullName evidence="3">N-acetyltransferase domain-containing protein</fullName>
    </recommendedName>
</protein>
<dbReference type="CDD" id="cd04301">
    <property type="entry name" value="NAT_SF"/>
    <property type="match status" value="1"/>
</dbReference>
<dbReference type="AlphaFoldDB" id="A0A6J4MDS7"/>
<gene>
    <name evidence="4" type="ORF">AVDCRST_MAG46-2886</name>
</gene>
<evidence type="ECO:0000256" key="2">
    <source>
        <dbReference type="ARBA" id="ARBA00023315"/>
    </source>
</evidence>
<reference evidence="4" key="1">
    <citation type="submission" date="2020-02" db="EMBL/GenBank/DDBJ databases">
        <authorList>
            <person name="Meier V. D."/>
        </authorList>
    </citation>
    <scope>NUCLEOTIDE SEQUENCE</scope>
    <source>
        <strain evidence="4">AVDCRST_MAG46</strain>
    </source>
</reference>
<sequence>MSDLRIAGPDDASALARLEERASLVSLGHLFGSHPYPSDDVLARWALVLQDPDVTVLGAWDGDELVGFAAVDPGSLRHLGIAPERFGSGLADRLHEQAVELWKAAGAERVDLWVLADNSRARRFYERHGWTADGRSGDCPWPPHPVELGYVLHLSPR</sequence>
<dbReference type="InterPro" id="IPR016181">
    <property type="entry name" value="Acyl_CoA_acyltransferase"/>
</dbReference>
<dbReference type="PANTHER" id="PTHR43877:SF1">
    <property type="entry name" value="ACETYLTRANSFERASE"/>
    <property type="match status" value="1"/>
</dbReference>
<accession>A0A6J4MDS7</accession>
<name>A0A6J4MDS7_9ACTN</name>
<dbReference type="SUPFAM" id="SSF55729">
    <property type="entry name" value="Acyl-CoA N-acyltransferases (Nat)"/>
    <property type="match status" value="1"/>
</dbReference>
<organism evidence="4">
    <name type="scientific">uncultured Nocardioidaceae bacterium</name>
    <dbReference type="NCBI Taxonomy" id="253824"/>
    <lineage>
        <taxon>Bacteria</taxon>
        <taxon>Bacillati</taxon>
        <taxon>Actinomycetota</taxon>
        <taxon>Actinomycetes</taxon>
        <taxon>Propionibacteriales</taxon>
        <taxon>Nocardioidaceae</taxon>
        <taxon>environmental samples</taxon>
    </lineage>
</organism>
<proteinExistence type="predicted"/>
<dbReference type="GO" id="GO:0016747">
    <property type="term" value="F:acyltransferase activity, transferring groups other than amino-acyl groups"/>
    <property type="evidence" value="ECO:0007669"/>
    <property type="project" value="InterPro"/>
</dbReference>
<keyword evidence="2" id="KW-0012">Acyltransferase</keyword>
<dbReference type="InterPro" id="IPR000182">
    <property type="entry name" value="GNAT_dom"/>
</dbReference>
<dbReference type="Pfam" id="PF00583">
    <property type="entry name" value="Acetyltransf_1"/>
    <property type="match status" value="1"/>
</dbReference>
<dbReference type="InterPro" id="IPR050832">
    <property type="entry name" value="Bact_Acetyltransf"/>
</dbReference>
<dbReference type="PANTHER" id="PTHR43877">
    <property type="entry name" value="AMINOALKYLPHOSPHONATE N-ACETYLTRANSFERASE-RELATED-RELATED"/>
    <property type="match status" value="1"/>
</dbReference>